<gene>
    <name evidence="1" type="ORF">QFC19_005729</name>
</gene>
<evidence type="ECO:0000313" key="2">
    <source>
        <dbReference type="Proteomes" id="UP001241377"/>
    </source>
</evidence>
<dbReference type="Proteomes" id="UP001241377">
    <property type="component" value="Unassembled WGS sequence"/>
</dbReference>
<proteinExistence type="predicted"/>
<name>A0ACC2VNI4_9TREE</name>
<sequence length="932" mass="105378">MAFPRDSGHVVSYLRALYMTHAEADVSNTIFMVPPPVHGVKEDLFHDIYQPDSPPITFNMLDHLNRATKRHQQKPGRGLTGNKIRRRKKGPKREKGRNKGGPQNGKKPPVESETKTVVDVEDAGSDTEEGSTEKVNSLDISDPSSTERKKSKTSSKTSKNMARFVPRLRFVNPYQQKGSEHDLELIEEETHDAQSTQQQHISDGDENDDTNTIKESYLVPGGFETGSSASLALPERNRQSPSEFSISSNEAQNLQTNDDESDTTELNDDDTFDYDYDDEDEDDEEDDDDDDFDEDEEADDVSSSDSAFTDIEADSVIDSSLLYPFDNESGFPFDNNNVLESKRSRRKKLRMNSYEENNDSSGTSRINSQAGSMSGTLPIKRSKSVQFRGQFIIEKVEPRQTSQLSSNLSSLISSKASSTDRNPLEYFGFVGNLGGNIVKISIYLPPSTSPTFSVTVNSSVAVSDCIGFILLNLFKEEKLSVLEEMQYMNPNFWRLELVDEDGENYGSFGILDRTRLLSSYNNPSELALCKISNEGEYKRNEQQSPLPMEFLLALEEYKRNQNLHRIEDQTSPTKDKEGLLTEIKILRSVQSVKFPQYEIFTIFLPAYSTVQDALNEYCSLHGLDPSRHSLREMFLSGMTSSRHPQATLDKHDLTSPSAWEMGRVLSKSEVITNTTEAFEIVTEDNNFISVGNETFLNAGITPALSTPLRDSPQAQLSSTFKSMSMDEGHTKENTATKRATQGPGGNQKKNNEKDLMVLDEIIRGKNLDLPTNLNTVYFKWKVWRRKATLLNRLEKSLIIDGDYIHLAPSDEAAWKVNPNENSLVPGMQHSGSTHYHNYLHHYNYSNYYNKLMMKTSSFHVTQIVKVKRYPNKSPNHFKIVVNKQPGKTPVKERDSNLKKKYDLEASSPSECEEIIEKIKWVLQVYNMSNLNA</sequence>
<comment type="caution">
    <text evidence="1">The sequence shown here is derived from an EMBL/GenBank/DDBJ whole genome shotgun (WGS) entry which is preliminary data.</text>
</comment>
<dbReference type="EMBL" id="JASBWR010000065">
    <property type="protein sequence ID" value="KAJ9100196.1"/>
    <property type="molecule type" value="Genomic_DNA"/>
</dbReference>
<reference evidence="1" key="1">
    <citation type="submission" date="2023-04" db="EMBL/GenBank/DDBJ databases">
        <title>Draft Genome sequencing of Naganishia species isolated from polar environments using Oxford Nanopore Technology.</title>
        <authorList>
            <person name="Leo P."/>
            <person name="Venkateswaran K."/>
        </authorList>
    </citation>
    <scope>NUCLEOTIDE SEQUENCE</scope>
    <source>
        <strain evidence="1">MNA-CCFEE 5261</strain>
    </source>
</reference>
<organism evidence="1 2">
    <name type="scientific">Naganishia cerealis</name>
    <dbReference type="NCBI Taxonomy" id="610337"/>
    <lineage>
        <taxon>Eukaryota</taxon>
        <taxon>Fungi</taxon>
        <taxon>Dikarya</taxon>
        <taxon>Basidiomycota</taxon>
        <taxon>Agaricomycotina</taxon>
        <taxon>Tremellomycetes</taxon>
        <taxon>Filobasidiales</taxon>
        <taxon>Filobasidiaceae</taxon>
        <taxon>Naganishia</taxon>
    </lineage>
</organism>
<accession>A0ACC2VNI4</accession>
<evidence type="ECO:0000313" key="1">
    <source>
        <dbReference type="EMBL" id="KAJ9100196.1"/>
    </source>
</evidence>
<keyword evidence="2" id="KW-1185">Reference proteome</keyword>
<protein>
    <submittedName>
        <fullName evidence="1">Uncharacterized protein</fullName>
    </submittedName>
</protein>